<evidence type="ECO:0000313" key="2">
    <source>
        <dbReference type="Proteomes" id="UP000601108"/>
    </source>
</evidence>
<organism evidence="1 2">
    <name type="scientific">Aquimarina muelleri</name>
    <dbReference type="NCBI Taxonomy" id="279356"/>
    <lineage>
        <taxon>Bacteria</taxon>
        <taxon>Pseudomonadati</taxon>
        <taxon>Bacteroidota</taxon>
        <taxon>Flavobacteriia</taxon>
        <taxon>Flavobacteriales</taxon>
        <taxon>Flavobacteriaceae</taxon>
        <taxon>Aquimarina</taxon>
    </lineage>
</organism>
<dbReference type="AlphaFoldDB" id="A0A918JWK3"/>
<dbReference type="PROSITE" id="PS51257">
    <property type="entry name" value="PROKAR_LIPOPROTEIN"/>
    <property type="match status" value="1"/>
</dbReference>
<dbReference type="Proteomes" id="UP000601108">
    <property type="component" value="Unassembled WGS sequence"/>
</dbReference>
<dbReference type="RefSeq" id="WP_027412440.1">
    <property type="nucleotide sequence ID" value="NZ_BMWS01000017.1"/>
</dbReference>
<gene>
    <name evidence="1" type="ORF">GCM10007384_26150</name>
</gene>
<comment type="caution">
    <text evidence="1">The sequence shown here is derived from an EMBL/GenBank/DDBJ whole genome shotgun (WGS) entry which is preliminary data.</text>
</comment>
<name>A0A918JWK3_9FLAO</name>
<reference evidence="1 2" key="1">
    <citation type="journal article" date="2014" name="Int. J. Syst. Evol. Microbiol.">
        <title>Complete genome sequence of Corynebacterium casei LMG S-19264T (=DSM 44701T), isolated from a smear-ripened cheese.</title>
        <authorList>
            <consortium name="US DOE Joint Genome Institute (JGI-PGF)"/>
            <person name="Walter F."/>
            <person name="Albersmeier A."/>
            <person name="Kalinowski J."/>
            <person name="Ruckert C."/>
        </authorList>
    </citation>
    <scope>NUCLEOTIDE SEQUENCE [LARGE SCALE GENOMIC DNA]</scope>
    <source>
        <strain evidence="1 2">KCTC 12285</strain>
    </source>
</reference>
<dbReference type="EMBL" id="BMWS01000017">
    <property type="protein sequence ID" value="GGX23697.1"/>
    <property type="molecule type" value="Genomic_DNA"/>
</dbReference>
<evidence type="ECO:0000313" key="1">
    <source>
        <dbReference type="EMBL" id="GGX23697.1"/>
    </source>
</evidence>
<proteinExistence type="predicted"/>
<keyword evidence="2" id="KW-1185">Reference proteome</keyword>
<protein>
    <submittedName>
        <fullName evidence="1">Uncharacterized protein</fullName>
    </submittedName>
</protein>
<sequence>MKKFSVIFSVIVLVVIFVSCEKNDIENETGIEFKAINKEDVTPPGGQGNTYDAFRNEIDKDRVESSGGQSGN</sequence>
<accession>A0A918JWK3</accession>